<dbReference type="InterPro" id="IPR050796">
    <property type="entry name" value="SCF_F-box_component"/>
</dbReference>
<keyword evidence="3" id="KW-1185">Reference proteome</keyword>
<organism evidence="2 3">
    <name type="scientific">Urochloa decumbens</name>
    <dbReference type="NCBI Taxonomy" id="240449"/>
    <lineage>
        <taxon>Eukaryota</taxon>
        <taxon>Viridiplantae</taxon>
        <taxon>Streptophyta</taxon>
        <taxon>Embryophyta</taxon>
        <taxon>Tracheophyta</taxon>
        <taxon>Spermatophyta</taxon>
        <taxon>Magnoliopsida</taxon>
        <taxon>Liliopsida</taxon>
        <taxon>Poales</taxon>
        <taxon>Poaceae</taxon>
        <taxon>PACMAD clade</taxon>
        <taxon>Panicoideae</taxon>
        <taxon>Panicodae</taxon>
        <taxon>Paniceae</taxon>
        <taxon>Melinidinae</taxon>
        <taxon>Urochloa</taxon>
    </lineage>
</organism>
<dbReference type="PANTHER" id="PTHR31672">
    <property type="entry name" value="BNACNNG10540D PROTEIN"/>
    <property type="match status" value="1"/>
</dbReference>
<dbReference type="AlphaFoldDB" id="A0ABC8VVU8"/>
<dbReference type="Pfam" id="PF12937">
    <property type="entry name" value="F-box-like"/>
    <property type="match status" value="1"/>
</dbReference>
<proteinExistence type="predicted"/>
<evidence type="ECO:0000313" key="3">
    <source>
        <dbReference type="Proteomes" id="UP001497457"/>
    </source>
</evidence>
<reference evidence="2 3" key="2">
    <citation type="submission" date="2024-10" db="EMBL/GenBank/DDBJ databases">
        <authorList>
            <person name="Ryan C."/>
        </authorList>
    </citation>
    <scope>NUCLEOTIDE SEQUENCE [LARGE SCALE GENOMIC DNA]</scope>
</reference>
<accession>A0ABC8VVU8</accession>
<sequence>MELDHGAPPLAVAANYCALPADVLYDILLRLPAKEICRLRLVCRSWQSLTSDPIFARAHSRRHRPHVVVLGFRSHEVDVVDLHGSVVKRIPIGHHAGEVLSTHSDLLCVSHGWGLAY</sequence>
<dbReference type="PROSITE" id="PS50181">
    <property type="entry name" value="FBOX"/>
    <property type="match status" value="1"/>
</dbReference>
<dbReference type="SMART" id="SM00256">
    <property type="entry name" value="FBOX"/>
    <property type="match status" value="1"/>
</dbReference>
<dbReference type="PANTHER" id="PTHR31672:SF13">
    <property type="entry name" value="F-BOX PROTEIN CPR30-LIKE"/>
    <property type="match status" value="1"/>
</dbReference>
<dbReference type="CDD" id="cd22157">
    <property type="entry name" value="F-box_AtFBW1-like"/>
    <property type="match status" value="1"/>
</dbReference>
<name>A0ABC8VVU8_9POAL</name>
<evidence type="ECO:0000313" key="2">
    <source>
        <dbReference type="EMBL" id="CAL4897516.1"/>
    </source>
</evidence>
<dbReference type="Proteomes" id="UP001497457">
    <property type="component" value="Chromosome 11b"/>
</dbReference>
<evidence type="ECO:0000259" key="1">
    <source>
        <dbReference type="PROSITE" id="PS50181"/>
    </source>
</evidence>
<dbReference type="EMBL" id="OZ075121">
    <property type="protein sequence ID" value="CAL4897516.1"/>
    <property type="molecule type" value="Genomic_DNA"/>
</dbReference>
<gene>
    <name evidence="2" type="ORF">URODEC1_LOCUS7296</name>
</gene>
<dbReference type="Gene3D" id="1.20.1280.50">
    <property type="match status" value="1"/>
</dbReference>
<protein>
    <recommendedName>
        <fullName evidence="1">F-box domain-containing protein</fullName>
    </recommendedName>
</protein>
<dbReference type="SUPFAM" id="SSF81383">
    <property type="entry name" value="F-box domain"/>
    <property type="match status" value="1"/>
</dbReference>
<dbReference type="InterPro" id="IPR001810">
    <property type="entry name" value="F-box_dom"/>
</dbReference>
<feature type="domain" description="F-box" evidence="1">
    <location>
        <begin position="13"/>
        <end position="58"/>
    </location>
</feature>
<dbReference type="InterPro" id="IPR036047">
    <property type="entry name" value="F-box-like_dom_sf"/>
</dbReference>
<reference evidence="3" key="1">
    <citation type="submission" date="2024-06" db="EMBL/GenBank/DDBJ databases">
        <authorList>
            <person name="Ryan C."/>
        </authorList>
    </citation>
    <scope>NUCLEOTIDE SEQUENCE [LARGE SCALE GENOMIC DNA]</scope>
</reference>